<sequence length="198" mass="21954">MDRRDFFRRSANKITRKVTMHVNDKVEANAAHWIRPPFAVDELDFLLACTRCDACIKACRYNVIFPLSARLGAQVVTTPVMDLLNKGCHLCEDWPCVQSCESGALKLPLVDLDKELESVAEEKIWPKLARVKINEKSCLPYAGPECGACRGSCPQTGAMIWKSEKPLIDEAICCGCGLCREACIVEPKAISIQSVHVS</sequence>
<gene>
    <name evidence="2" type="ORF">MNBD_GAMMA25-2502</name>
</gene>
<dbReference type="EMBL" id="UOFY01000038">
    <property type="protein sequence ID" value="VAX09495.1"/>
    <property type="molecule type" value="Genomic_DNA"/>
</dbReference>
<accession>A0A3B1BT24</accession>
<organism evidence="2">
    <name type="scientific">hydrothermal vent metagenome</name>
    <dbReference type="NCBI Taxonomy" id="652676"/>
    <lineage>
        <taxon>unclassified sequences</taxon>
        <taxon>metagenomes</taxon>
        <taxon>ecological metagenomes</taxon>
    </lineage>
</organism>
<protein>
    <recommendedName>
        <fullName evidence="1">4Fe-4S ferredoxin-type domain-containing protein</fullName>
    </recommendedName>
</protein>
<name>A0A3B1BT24_9ZZZZ</name>
<dbReference type="PROSITE" id="PS51379">
    <property type="entry name" value="4FE4S_FER_2"/>
    <property type="match status" value="2"/>
</dbReference>
<feature type="domain" description="4Fe-4S ferredoxin-type" evidence="1">
    <location>
        <begin position="164"/>
        <end position="195"/>
    </location>
</feature>
<evidence type="ECO:0000313" key="2">
    <source>
        <dbReference type="EMBL" id="VAX09495.1"/>
    </source>
</evidence>
<feature type="domain" description="4Fe-4S ferredoxin-type" evidence="1">
    <location>
        <begin position="36"/>
        <end position="70"/>
    </location>
</feature>
<dbReference type="InterPro" id="IPR017896">
    <property type="entry name" value="4Fe4S_Fe-S-bd"/>
</dbReference>
<dbReference type="Gene3D" id="3.30.70.20">
    <property type="match status" value="2"/>
</dbReference>
<evidence type="ECO:0000259" key="1">
    <source>
        <dbReference type="PROSITE" id="PS51379"/>
    </source>
</evidence>
<dbReference type="SUPFAM" id="SSF54862">
    <property type="entry name" value="4Fe-4S ferredoxins"/>
    <property type="match status" value="1"/>
</dbReference>
<reference evidence="2" key="1">
    <citation type="submission" date="2018-06" db="EMBL/GenBank/DDBJ databases">
        <authorList>
            <person name="Zhirakovskaya E."/>
        </authorList>
    </citation>
    <scope>NUCLEOTIDE SEQUENCE</scope>
</reference>
<proteinExistence type="predicted"/>
<dbReference type="AlphaFoldDB" id="A0A3B1BT24"/>